<comment type="catalytic activity">
    <reaction evidence="14 15">
        <text>FMN + ATP + H(+) = FAD + diphosphate</text>
        <dbReference type="Rhea" id="RHEA:17237"/>
        <dbReference type="ChEBI" id="CHEBI:15378"/>
        <dbReference type="ChEBI" id="CHEBI:30616"/>
        <dbReference type="ChEBI" id="CHEBI:33019"/>
        <dbReference type="ChEBI" id="CHEBI:57692"/>
        <dbReference type="ChEBI" id="CHEBI:58210"/>
        <dbReference type="EC" id="2.7.7.2"/>
    </reaction>
</comment>
<dbReference type="NCBIfam" id="NF004160">
    <property type="entry name" value="PRK05627.1-3"/>
    <property type="match status" value="1"/>
</dbReference>
<evidence type="ECO:0000256" key="12">
    <source>
        <dbReference type="ARBA" id="ARBA00023268"/>
    </source>
</evidence>
<dbReference type="Pfam" id="PF06574">
    <property type="entry name" value="FAD_syn"/>
    <property type="match status" value="1"/>
</dbReference>
<dbReference type="NCBIfam" id="TIGR00083">
    <property type="entry name" value="ribF"/>
    <property type="match status" value="1"/>
</dbReference>
<reference evidence="18" key="1">
    <citation type="journal article" date="2017" name="Genome Announc.">
        <title>Draft Genome Sequence of Terrimicrobium sacchariphilum NM-5T, a Facultative Anaerobic Soil Bacterium of the Class Spartobacteria.</title>
        <authorList>
            <person name="Qiu Y.L."/>
            <person name="Tourlousse D.M."/>
            <person name="Matsuura N."/>
            <person name="Ohashi A."/>
            <person name="Sekiguchi Y."/>
        </authorList>
    </citation>
    <scope>NUCLEOTIDE SEQUENCE [LARGE SCALE GENOMIC DNA]</scope>
    <source>
        <strain evidence="18">NM-5</strain>
    </source>
</reference>
<dbReference type="PIRSF" id="PIRSF004491">
    <property type="entry name" value="FAD_Synth"/>
    <property type="match status" value="1"/>
</dbReference>
<evidence type="ECO:0000256" key="6">
    <source>
        <dbReference type="ARBA" id="ARBA00022679"/>
    </source>
</evidence>
<evidence type="ECO:0000256" key="5">
    <source>
        <dbReference type="ARBA" id="ARBA00022643"/>
    </source>
</evidence>
<dbReference type="CDD" id="cd02064">
    <property type="entry name" value="FAD_synthetase_N"/>
    <property type="match status" value="1"/>
</dbReference>
<dbReference type="AlphaFoldDB" id="A0A146GBY3"/>
<comment type="pathway">
    <text evidence="3 15">Cofactor biosynthesis; FMN biosynthesis; FMN from riboflavin (ATP route): step 1/1.</text>
</comment>
<evidence type="ECO:0000256" key="14">
    <source>
        <dbReference type="ARBA" id="ARBA00049494"/>
    </source>
</evidence>
<dbReference type="Proteomes" id="UP000076023">
    <property type="component" value="Unassembled WGS sequence"/>
</dbReference>
<dbReference type="EC" id="2.7.7.2" evidence="15"/>
<dbReference type="NCBIfam" id="NF004162">
    <property type="entry name" value="PRK05627.1-5"/>
    <property type="match status" value="1"/>
</dbReference>
<evidence type="ECO:0000256" key="10">
    <source>
        <dbReference type="ARBA" id="ARBA00022827"/>
    </source>
</evidence>
<keyword evidence="4 15" id="KW-0285">Flavoprotein</keyword>
<dbReference type="InterPro" id="IPR002606">
    <property type="entry name" value="Riboflavin_kinase_bac"/>
</dbReference>
<dbReference type="InterPro" id="IPR015865">
    <property type="entry name" value="Riboflavin_kinase_bac/euk"/>
</dbReference>
<dbReference type="GO" id="GO:0009231">
    <property type="term" value="P:riboflavin biosynthetic process"/>
    <property type="evidence" value="ECO:0007669"/>
    <property type="project" value="InterPro"/>
</dbReference>
<dbReference type="UniPathway" id="UPA00277">
    <property type="reaction ID" value="UER00407"/>
</dbReference>
<dbReference type="EC" id="2.7.1.26" evidence="15"/>
<evidence type="ECO:0000256" key="8">
    <source>
        <dbReference type="ARBA" id="ARBA00022741"/>
    </source>
</evidence>
<dbReference type="InterPro" id="IPR023465">
    <property type="entry name" value="Riboflavin_kinase_dom_sf"/>
</dbReference>
<accession>A0A146GBY3</accession>
<dbReference type="RefSeq" id="WP_075080944.1">
    <property type="nucleotide sequence ID" value="NZ_BDCO01000003.1"/>
</dbReference>
<dbReference type="OrthoDB" id="9803667at2"/>
<dbReference type="STRING" id="690879.TSACC_3156"/>
<feature type="domain" description="Riboflavin kinase" evidence="16">
    <location>
        <begin position="181"/>
        <end position="305"/>
    </location>
</feature>
<dbReference type="FunCoup" id="A0A146GBY3">
    <property type="interactions" value="395"/>
</dbReference>
<dbReference type="PANTHER" id="PTHR22749">
    <property type="entry name" value="RIBOFLAVIN KINASE/FMN ADENYLYLTRANSFERASE"/>
    <property type="match status" value="1"/>
</dbReference>
<dbReference type="FunFam" id="3.40.50.620:FF:000021">
    <property type="entry name" value="Riboflavin biosynthesis protein"/>
    <property type="match status" value="1"/>
</dbReference>
<dbReference type="InterPro" id="IPR015864">
    <property type="entry name" value="FAD_synthase"/>
</dbReference>
<dbReference type="SUPFAM" id="SSF52374">
    <property type="entry name" value="Nucleotidylyl transferase"/>
    <property type="match status" value="1"/>
</dbReference>
<dbReference type="Gene3D" id="2.40.30.30">
    <property type="entry name" value="Riboflavin kinase-like"/>
    <property type="match status" value="1"/>
</dbReference>
<evidence type="ECO:0000256" key="13">
    <source>
        <dbReference type="ARBA" id="ARBA00047880"/>
    </source>
</evidence>
<keyword evidence="10 15" id="KW-0274">FAD</keyword>
<dbReference type="GO" id="GO:0005524">
    <property type="term" value="F:ATP binding"/>
    <property type="evidence" value="ECO:0007669"/>
    <property type="project" value="UniProtKB-UniRule"/>
</dbReference>
<name>A0A146GBY3_TERSA</name>
<dbReference type="InterPro" id="IPR023468">
    <property type="entry name" value="Riboflavin_kinase"/>
</dbReference>
<keyword evidence="5 15" id="KW-0288">FMN</keyword>
<keyword evidence="6 15" id="KW-0808">Transferase</keyword>
<evidence type="ECO:0000313" key="18">
    <source>
        <dbReference type="Proteomes" id="UP000076023"/>
    </source>
</evidence>
<keyword evidence="7 15" id="KW-0548">Nucleotidyltransferase</keyword>
<sequence>MRLLHSVDELSGVPGPHCIAIGAFDGIHLGHQALIGQMLSRARTLRATPVVLTFDPHPSRILRPDHAPRLLTSTPHKLRLIESLGCPNILLIPFNSAFAAQDPEVFVDDLARHGLALVCVGRDWAFGRNRSGNVALLRQLGAKLGFETVEIPPVSVGTEMVSSTRIRRAVEEGDFDTAKLLLGRDYTILGTVEHGANLGERIGFPTANLSAHNEQFPPNGVYAVRILRQGRWLDGVANIGVRPTVDQAGQRKLEVHIFDFTEDCYGEDVEVRFEHFLRPEKKFDSLDELVAQIRSDSARARELLACHP</sequence>
<keyword evidence="8 15" id="KW-0547">Nucleotide-binding</keyword>
<comment type="similarity">
    <text evidence="15">Belongs to the ribF family.</text>
</comment>
<dbReference type="SMART" id="SM00904">
    <property type="entry name" value="Flavokinase"/>
    <property type="match status" value="1"/>
</dbReference>
<evidence type="ECO:0000256" key="4">
    <source>
        <dbReference type="ARBA" id="ARBA00022630"/>
    </source>
</evidence>
<dbReference type="UniPathway" id="UPA00276">
    <property type="reaction ID" value="UER00406"/>
</dbReference>
<dbReference type="Pfam" id="PF01687">
    <property type="entry name" value="Flavokinase"/>
    <property type="match status" value="1"/>
</dbReference>
<dbReference type="GO" id="GO:0006747">
    <property type="term" value="P:FAD biosynthetic process"/>
    <property type="evidence" value="ECO:0007669"/>
    <property type="project" value="UniProtKB-UniRule"/>
</dbReference>
<keyword evidence="9 15" id="KW-0418">Kinase</keyword>
<dbReference type="SUPFAM" id="SSF82114">
    <property type="entry name" value="Riboflavin kinase-like"/>
    <property type="match status" value="1"/>
</dbReference>
<dbReference type="EMBL" id="BDCO01000003">
    <property type="protein sequence ID" value="GAT35095.1"/>
    <property type="molecule type" value="Genomic_DNA"/>
</dbReference>
<dbReference type="GO" id="GO:0009398">
    <property type="term" value="P:FMN biosynthetic process"/>
    <property type="evidence" value="ECO:0007669"/>
    <property type="project" value="UniProtKB-UniRule"/>
</dbReference>
<protein>
    <recommendedName>
        <fullName evidence="15">Riboflavin biosynthesis protein</fullName>
    </recommendedName>
    <domain>
        <recommendedName>
            <fullName evidence="15">Riboflavin kinase</fullName>
            <ecNumber evidence="15">2.7.1.26</ecNumber>
        </recommendedName>
        <alternativeName>
            <fullName evidence="15">Flavokinase</fullName>
        </alternativeName>
    </domain>
    <domain>
        <recommendedName>
            <fullName evidence="15">FMN adenylyltransferase</fullName>
            <ecNumber evidence="15">2.7.7.2</ecNumber>
        </recommendedName>
        <alternativeName>
            <fullName evidence="15">FAD pyrophosphorylase</fullName>
        </alternativeName>
        <alternativeName>
            <fullName evidence="15">FAD synthase</fullName>
        </alternativeName>
    </domain>
</protein>
<evidence type="ECO:0000256" key="7">
    <source>
        <dbReference type="ARBA" id="ARBA00022695"/>
    </source>
</evidence>
<dbReference type="PANTHER" id="PTHR22749:SF6">
    <property type="entry name" value="RIBOFLAVIN KINASE"/>
    <property type="match status" value="1"/>
</dbReference>
<proteinExistence type="inferred from homology"/>
<comment type="catalytic activity">
    <reaction evidence="13 15">
        <text>riboflavin + ATP = FMN + ADP + H(+)</text>
        <dbReference type="Rhea" id="RHEA:14357"/>
        <dbReference type="ChEBI" id="CHEBI:15378"/>
        <dbReference type="ChEBI" id="CHEBI:30616"/>
        <dbReference type="ChEBI" id="CHEBI:57986"/>
        <dbReference type="ChEBI" id="CHEBI:58210"/>
        <dbReference type="ChEBI" id="CHEBI:456216"/>
        <dbReference type="EC" id="2.7.1.26"/>
    </reaction>
</comment>
<dbReference type="GO" id="GO:0008531">
    <property type="term" value="F:riboflavin kinase activity"/>
    <property type="evidence" value="ECO:0007669"/>
    <property type="project" value="UniProtKB-UniRule"/>
</dbReference>
<dbReference type="InterPro" id="IPR014729">
    <property type="entry name" value="Rossmann-like_a/b/a_fold"/>
</dbReference>
<keyword evidence="18" id="KW-1185">Reference proteome</keyword>
<dbReference type="GO" id="GO:0003919">
    <property type="term" value="F:FMN adenylyltransferase activity"/>
    <property type="evidence" value="ECO:0007669"/>
    <property type="project" value="UniProtKB-UniRule"/>
</dbReference>
<dbReference type="InParanoid" id="A0A146GBY3"/>
<comment type="pathway">
    <text evidence="2 15">Cofactor biosynthesis; FAD biosynthesis; FAD from FMN: step 1/1.</text>
</comment>
<evidence type="ECO:0000256" key="1">
    <source>
        <dbReference type="ARBA" id="ARBA00002121"/>
    </source>
</evidence>
<comment type="caution">
    <text evidence="17">The sequence shown here is derived from an EMBL/GenBank/DDBJ whole genome shotgun (WGS) entry which is preliminary data.</text>
</comment>
<keyword evidence="11 15" id="KW-0067">ATP-binding</keyword>
<evidence type="ECO:0000256" key="9">
    <source>
        <dbReference type="ARBA" id="ARBA00022777"/>
    </source>
</evidence>
<dbReference type="Gene3D" id="3.40.50.620">
    <property type="entry name" value="HUPs"/>
    <property type="match status" value="1"/>
</dbReference>
<evidence type="ECO:0000256" key="2">
    <source>
        <dbReference type="ARBA" id="ARBA00004726"/>
    </source>
</evidence>
<keyword evidence="12" id="KW-0511">Multifunctional enzyme</keyword>
<organism evidence="17 18">
    <name type="scientific">Terrimicrobium sacchariphilum</name>
    <dbReference type="NCBI Taxonomy" id="690879"/>
    <lineage>
        <taxon>Bacteria</taxon>
        <taxon>Pseudomonadati</taxon>
        <taxon>Verrucomicrobiota</taxon>
        <taxon>Terrimicrobiia</taxon>
        <taxon>Terrimicrobiales</taxon>
        <taxon>Terrimicrobiaceae</taxon>
        <taxon>Terrimicrobium</taxon>
    </lineage>
</organism>
<gene>
    <name evidence="17" type="ORF">TSACC_3156</name>
</gene>
<evidence type="ECO:0000256" key="3">
    <source>
        <dbReference type="ARBA" id="ARBA00005201"/>
    </source>
</evidence>
<evidence type="ECO:0000313" key="17">
    <source>
        <dbReference type="EMBL" id="GAT35095.1"/>
    </source>
</evidence>
<comment type="function">
    <text evidence="1">Catalyzes the phosphorylation of riboflavin to FMN followed by the adenylation of FMN to FAD.</text>
</comment>
<evidence type="ECO:0000259" key="16">
    <source>
        <dbReference type="SMART" id="SM00904"/>
    </source>
</evidence>
<evidence type="ECO:0000256" key="15">
    <source>
        <dbReference type="PIRNR" id="PIRNR004491"/>
    </source>
</evidence>
<evidence type="ECO:0000256" key="11">
    <source>
        <dbReference type="ARBA" id="ARBA00022840"/>
    </source>
</evidence>